<keyword evidence="6" id="KW-1185">Reference proteome</keyword>
<dbReference type="Gene3D" id="1.10.287.950">
    <property type="entry name" value="Methyl-accepting chemotaxis protein"/>
    <property type="match status" value="1"/>
</dbReference>
<protein>
    <submittedName>
        <fullName evidence="5">Methyl-accepting chemotaxis protein</fullName>
    </submittedName>
</protein>
<evidence type="ECO:0000313" key="6">
    <source>
        <dbReference type="Proteomes" id="UP000198897"/>
    </source>
</evidence>
<keyword evidence="3" id="KW-0472">Membrane</keyword>
<dbReference type="SUPFAM" id="SSF58104">
    <property type="entry name" value="Methyl-accepting chemotaxis protein (MCP) signaling domain"/>
    <property type="match status" value="1"/>
</dbReference>
<dbReference type="InterPro" id="IPR004089">
    <property type="entry name" value="MCPsignal_dom"/>
</dbReference>
<evidence type="ECO:0000256" key="3">
    <source>
        <dbReference type="SAM" id="Phobius"/>
    </source>
</evidence>
<feature type="domain" description="Methyl-accepting transducer" evidence="4">
    <location>
        <begin position="99"/>
        <end position="356"/>
    </location>
</feature>
<sequence length="411" mass="46012">MKLKRAIPLLTISLAVIIYGALSYSLSFYFKTAVSLSILGGITIVTAALLISLFSTAKNSALRVESTHTAANESKDKSIRHSLEELRHVEAHSEHLNKMNKQVTESSEQVSTQLMEMVEDIQIEGEHLTQFQSQMDSINEMIQSLGEIIETSASTSESVRSLSNDGKEKVDEFNHVFTEIIRVTEQFGSFNEKLLKQMKKVTEALGAIEYISNQTNLLALNASIEAARAGEHGKGFGVVADEIRKLSAQVKESADTIENVISQVNSSISNQKKSYETETEALNLGKEKAEEMTEIFDQVIGNISELHDQSKQVQTHSANVMNEKKKTQEKFAEIHRLTQQLSANTEGSSEKIMEQQTTMMELDMTAMTMVEHIQKIKANLQEHLQTTDNVRWIRPSELNKPHKQEQIQKGS</sequence>
<evidence type="ECO:0000313" key="5">
    <source>
        <dbReference type="EMBL" id="SFG46844.1"/>
    </source>
</evidence>
<keyword evidence="1 2" id="KW-0807">Transducer</keyword>
<proteinExistence type="predicted"/>
<name>A0A1I2S1T6_9BACI</name>
<evidence type="ECO:0000256" key="2">
    <source>
        <dbReference type="PROSITE-ProRule" id="PRU00284"/>
    </source>
</evidence>
<dbReference type="OrthoDB" id="266313at2"/>
<reference evidence="6" key="1">
    <citation type="submission" date="2016-10" db="EMBL/GenBank/DDBJ databases">
        <authorList>
            <person name="Varghese N."/>
            <person name="Submissions S."/>
        </authorList>
    </citation>
    <scope>NUCLEOTIDE SEQUENCE [LARGE SCALE GENOMIC DNA]</scope>
    <source>
        <strain evidence="6">FP5</strain>
    </source>
</reference>
<evidence type="ECO:0000256" key="1">
    <source>
        <dbReference type="ARBA" id="ARBA00023224"/>
    </source>
</evidence>
<keyword evidence="3" id="KW-0812">Transmembrane</keyword>
<dbReference type="RefSeq" id="WP_089754080.1">
    <property type="nucleotide sequence ID" value="NZ_FOOG01000046.1"/>
</dbReference>
<keyword evidence="3" id="KW-1133">Transmembrane helix</keyword>
<accession>A0A1I2S1T6</accession>
<dbReference type="GO" id="GO:0016020">
    <property type="term" value="C:membrane"/>
    <property type="evidence" value="ECO:0007669"/>
    <property type="project" value="InterPro"/>
</dbReference>
<dbReference type="SMART" id="SM00283">
    <property type="entry name" value="MA"/>
    <property type="match status" value="1"/>
</dbReference>
<evidence type="ECO:0000259" key="4">
    <source>
        <dbReference type="PROSITE" id="PS50111"/>
    </source>
</evidence>
<dbReference type="PROSITE" id="PS50111">
    <property type="entry name" value="CHEMOTAXIS_TRANSDUC_2"/>
    <property type="match status" value="1"/>
</dbReference>
<dbReference type="Proteomes" id="UP000198897">
    <property type="component" value="Unassembled WGS sequence"/>
</dbReference>
<dbReference type="PANTHER" id="PTHR32089">
    <property type="entry name" value="METHYL-ACCEPTING CHEMOTAXIS PROTEIN MCPB"/>
    <property type="match status" value="1"/>
</dbReference>
<organism evidence="5 6">
    <name type="scientific">Halobacillus alkaliphilus</name>
    <dbReference type="NCBI Taxonomy" id="396056"/>
    <lineage>
        <taxon>Bacteria</taxon>
        <taxon>Bacillati</taxon>
        <taxon>Bacillota</taxon>
        <taxon>Bacilli</taxon>
        <taxon>Bacillales</taxon>
        <taxon>Bacillaceae</taxon>
        <taxon>Halobacillus</taxon>
    </lineage>
</organism>
<dbReference type="AlphaFoldDB" id="A0A1I2S1T6"/>
<dbReference type="PANTHER" id="PTHR32089:SF112">
    <property type="entry name" value="LYSOZYME-LIKE PROTEIN-RELATED"/>
    <property type="match status" value="1"/>
</dbReference>
<gene>
    <name evidence="5" type="ORF">SAMN05216353_14612</name>
</gene>
<dbReference type="Pfam" id="PF00015">
    <property type="entry name" value="MCPsignal"/>
    <property type="match status" value="1"/>
</dbReference>
<dbReference type="GO" id="GO:0007165">
    <property type="term" value="P:signal transduction"/>
    <property type="evidence" value="ECO:0007669"/>
    <property type="project" value="UniProtKB-KW"/>
</dbReference>
<feature type="transmembrane region" description="Helical" evidence="3">
    <location>
        <begin position="33"/>
        <end position="54"/>
    </location>
</feature>
<dbReference type="EMBL" id="FOOG01000046">
    <property type="protein sequence ID" value="SFG46844.1"/>
    <property type="molecule type" value="Genomic_DNA"/>
</dbReference>